<organism evidence="2 3">
    <name type="scientific">Solilutibacter silvestris</name>
    <dbReference type="NCBI Taxonomy" id="1645665"/>
    <lineage>
        <taxon>Bacteria</taxon>
        <taxon>Pseudomonadati</taxon>
        <taxon>Pseudomonadota</taxon>
        <taxon>Gammaproteobacteria</taxon>
        <taxon>Lysobacterales</taxon>
        <taxon>Lysobacteraceae</taxon>
        <taxon>Solilutibacter</taxon>
    </lineage>
</organism>
<evidence type="ECO:0000256" key="1">
    <source>
        <dbReference type="ARBA" id="ARBA00023121"/>
    </source>
</evidence>
<dbReference type="Gene3D" id="3.40.50.10170">
    <property type="match status" value="1"/>
</dbReference>
<keyword evidence="1" id="KW-0446">Lipid-binding</keyword>
<dbReference type="GO" id="GO:0008289">
    <property type="term" value="F:lipid binding"/>
    <property type="evidence" value="ECO:0007669"/>
    <property type="project" value="UniProtKB-KW"/>
</dbReference>
<keyword evidence="3" id="KW-1185">Reference proteome</keyword>
<comment type="caution">
    <text evidence="2">The sequence shown here is derived from an EMBL/GenBank/DDBJ whole genome shotgun (WGS) entry which is preliminary data.</text>
</comment>
<dbReference type="Gene3D" id="3.30.1180.10">
    <property type="match status" value="1"/>
</dbReference>
<dbReference type="Pfam" id="PF02645">
    <property type="entry name" value="DegV"/>
    <property type="match status" value="1"/>
</dbReference>
<evidence type="ECO:0008006" key="4">
    <source>
        <dbReference type="Google" id="ProtNLM"/>
    </source>
</evidence>
<dbReference type="InterPro" id="IPR003797">
    <property type="entry name" value="DegV"/>
</dbReference>
<name>A0A2K1Q1M7_9GAMM</name>
<dbReference type="RefSeq" id="WP_103074944.1">
    <property type="nucleotide sequence ID" value="NZ_NPZB01000001.1"/>
</dbReference>
<dbReference type="OrthoDB" id="6190387at2"/>
<dbReference type="PANTHER" id="PTHR33434">
    <property type="entry name" value="DEGV DOMAIN-CONTAINING PROTEIN DR_1986-RELATED"/>
    <property type="match status" value="1"/>
</dbReference>
<protein>
    <recommendedName>
        <fullName evidence="4">Fatty acid-binding protein DegV</fullName>
    </recommendedName>
</protein>
<reference evidence="2 3" key="1">
    <citation type="submission" date="2017-08" db="EMBL/GenBank/DDBJ databases">
        <title>Lysobacter sylvestris genome.</title>
        <authorList>
            <person name="Zhang D.-C."/>
            <person name="Albuquerque L."/>
            <person name="Franca L."/>
            <person name="Froufe H.J.C."/>
            <person name="Barroso C."/>
            <person name="Egas C."/>
            <person name="Da Costa M."/>
            <person name="Margesin R."/>
        </authorList>
    </citation>
    <scope>NUCLEOTIDE SEQUENCE [LARGE SCALE GENOMIC DNA]</scope>
    <source>
        <strain evidence="2 3">AM20-91</strain>
    </source>
</reference>
<dbReference type="InterPro" id="IPR043168">
    <property type="entry name" value="DegV_C"/>
</dbReference>
<dbReference type="EMBL" id="NPZB01000001">
    <property type="protein sequence ID" value="PNS08949.1"/>
    <property type="molecule type" value="Genomic_DNA"/>
</dbReference>
<gene>
    <name evidence="2" type="ORF">Lysil_0578</name>
</gene>
<sequence>MRTGFLVDATCDLPDRFFSSGDVMVMPIAVRLGDHITTDQRNDEVTLGFLDSGIAAGASEAETSALSVEQIRALFLERLVMEYDYVFCLTVTRGRSPIFEHATQASFSILNEYRPMREAAGKTSPFSLRVLDTGSLFAGQGIPVAAGVAMNATGDNPPVMRARIEHIAKNTHSYAIAPDLYYLRSRARAKGDRSVGLVSAMLGSALDIKPILYCNQGNTRPVAKVRGFEAAVEKLFTDTANEVQRGISVPMLTLSFGGPLEQLHAFPGYDNLVLACQNNGVELLESLMSLTGIINLGAGAVSLGFASERKPLLS</sequence>
<dbReference type="PANTHER" id="PTHR33434:SF2">
    <property type="entry name" value="FATTY ACID-BINDING PROTEIN TM_1468"/>
    <property type="match status" value="1"/>
</dbReference>
<dbReference type="Proteomes" id="UP000236220">
    <property type="component" value="Unassembled WGS sequence"/>
</dbReference>
<proteinExistence type="predicted"/>
<dbReference type="InterPro" id="IPR050270">
    <property type="entry name" value="DegV_domain_contain"/>
</dbReference>
<dbReference type="AlphaFoldDB" id="A0A2K1Q1M7"/>
<evidence type="ECO:0000313" key="2">
    <source>
        <dbReference type="EMBL" id="PNS08949.1"/>
    </source>
</evidence>
<accession>A0A2K1Q1M7</accession>
<dbReference type="SUPFAM" id="SSF82549">
    <property type="entry name" value="DAK1/DegV-like"/>
    <property type="match status" value="1"/>
</dbReference>
<dbReference type="PROSITE" id="PS51482">
    <property type="entry name" value="DEGV"/>
    <property type="match status" value="1"/>
</dbReference>
<evidence type="ECO:0000313" key="3">
    <source>
        <dbReference type="Proteomes" id="UP000236220"/>
    </source>
</evidence>